<evidence type="ECO:0000256" key="5">
    <source>
        <dbReference type="ARBA" id="ARBA00022475"/>
    </source>
</evidence>
<feature type="transmembrane region" description="Helical" evidence="10">
    <location>
        <begin position="252"/>
        <end position="277"/>
    </location>
</feature>
<feature type="transmembrane region" description="Helical" evidence="10">
    <location>
        <begin position="155"/>
        <end position="175"/>
    </location>
</feature>
<evidence type="ECO:0000256" key="9">
    <source>
        <dbReference type="ARBA" id="ARBA00023251"/>
    </source>
</evidence>
<feature type="transmembrane region" description="Helical" evidence="10">
    <location>
        <begin position="436"/>
        <end position="459"/>
    </location>
</feature>
<dbReference type="GO" id="GO:0005886">
    <property type="term" value="C:plasma membrane"/>
    <property type="evidence" value="ECO:0007669"/>
    <property type="project" value="UniProtKB-SubCell"/>
</dbReference>
<feature type="transmembrane region" description="Helical" evidence="10">
    <location>
        <begin position="289"/>
        <end position="310"/>
    </location>
</feature>
<dbReference type="GO" id="GO:0046677">
    <property type="term" value="P:response to antibiotic"/>
    <property type="evidence" value="ECO:0007669"/>
    <property type="project" value="UniProtKB-KW"/>
</dbReference>
<dbReference type="Proteomes" id="UP000234239">
    <property type="component" value="Unassembled WGS sequence"/>
</dbReference>
<dbReference type="Pfam" id="PF01554">
    <property type="entry name" value="MatE"/>
    <property type="match status" value="2"/>
</dbReference>
<evidence type="ECO:0000256" key="7">
    <source>
        <dbReference type="ARBA" id="ARBA00022989"/>
    </source>
</evidence>
<feature type="transmembrane region" description="Helical" evidence="10">
    <location>
        <begin position="112"/>
        <end position="135"/>
    </location>
</feature>
<evidence type="ECO:0000256" key="6">
    <source>
        <dbReference type="ARBA" id="ARBA00022692"/>
    </source>
</evidence>
<dbReference type="PANTHER" id="PTHR43823">
    <property type="entry name" value="SPORULATION PROTEIN YKVU"/>
    <property type="match status" value="1"/>
</dbReference>
<organism evidence="11 12">
    <name type="scientific">Aerococcus sanguinicola</name>
    <dbReference type="NCBI Taxonomy" id="119206"/>
    <lineage>
        <taxon>Bacteria</taxon>
        <taxon>Bacillati</taxon>
        <taxon>Bacillota</taxon>
        <taxon>Bacilli</taxon>
        <taxon>Lactobacillales</taxon>
        <taxon>Aerococcaceae</taxon>
        <taxon>Aerococcus</taxon>
    </lineage>
</organism>
<evidence type="ECO:0000256" key="3">
    <source>
        <dbReference type="ARBA" id="ARBA00022106"/>
    </source>
</evidence>
<dbReference type="GO" id="GO:0015297">
    <property type="term" value="F:antiporter activity"/>
    <property type="evidence" value="ECO:0007669"/>
    <property type="project" value="InterPro"/>
</dbReference>
<feature type="transmembrane region" description="Helical" evidence="10">
    <location>
        <begin position="187"/>
        <end position="205"/>
    </location>
</feature>
<feature type="transmembrane region" description="Helical" evidence="10">
    <location>
        <begin position="331"/>
        <end position="353"/>
    </location>
</feature>
<keyword evidence="7 10" id="KW-1133">Transmembrane helix</keyword>
<evidence type="ECO:0000313" key="12">
    <source>
        <dbReference type="Proteomes" id="UP000234239"/>
    </source>
</evidence>
<dbReference type="EMBL" id="PKGY01000004">
    <property type="protein sequence ID" value="PKZ21102.1"/>
    <property type="molecule type" value="Genomic_DNA"/>
</dbReference>
<evidence type="ECO:0000256" key="10">
    <source>
        <dbReference type="SAM" id="Phobius"/>
    </source>
</evidence>
<feature type="transmembrane region" description="Helical" evidence="10">
    <location>
        <begin position="411"/>
        <end position="430"/>
    </location>
</feature>
<keyword evidence="4" id="KW-0813">Transport</keyword>
<evidence type="ECO:0000256" key="1">
    <source>
        <dbReference type="ARBA" id="ARBA00004651"/>
    </source>
</evidence>
<keyword evidence="6 10" id="KW-0812">Transmembrane</keyword>
<feature type="transmembrane region" description="Helical" evidence="10">
    <location>
        <begin position="35"/>
        <end position="54"/>
    </location>
</feature>
<dbReference type="OrthoDB" id="9811110at2"/>
<dbReference type="GO" id="GO:0042910">
    <property type="term" value="F:xenobiotic transmembrane transporter activity"/>
    <property type="evidence" value="ECO:0007669"/>
    <property type="project" value="InterPro"/>
</dbReference>
<reference evidence="11 12" key="1">
    <citation type="submission" date="2017-12" db="EMBL/GenBank/DDBJ databases">
        <title>Phylogenetic diversity of female urinary microbiome.</title>
        <authorList>
            <person name="Thomas-White K."/>
            <person name="Wolfe A.J."/>
        </authorList>
    </citation>
    <scope>NUCLEOTIDE SEQUENCE [LARGE SCALE GENOMIC DNA]</scope>
    <source>
        <strain evidence="11 12">UMB0139</strain>
    </source>
</reference>
<evidence type="ECO:0000256" key="8">
    <source>
        <dbReference type="ARBA" id="ARBA00023136"/>
    </source>
</evidence>
<dbReference type="CDD" id="cd13143">
    <property type="entry name" value="MATE_MepA_like"/>
    <property type="match status" value="1"/>
</dbReference>
<dbReference type="InterPro" id="IPR051327">
    <property type="entry name" value="MATE_MepA_subfamily"/>
</dbReference>
<keyword evidence="8 10" id="KW-0472">Membrane</keyword>
<evidence type="ECO:0000256" key="4">
    <source>
        <dbReference type="ARBA" id="ARBA00022448"/>
    </source>
</evidence>
<feature type="transmembrane region" description="Helical" evidence="10">
    <location>
        <begin position="380"/>
        <end position="399"/>
    </location>
</feature>
<proteinExistence type="inferred from homology"/>
<name>A0A2I1MLY1_9LACT</name>
<gene>
    <name evidence="11" type="ORF">CYJ28_07915</name>
</gene>
<dbReference type="AlphaFoldDB" id="A0A2I1MLY1"/>
<protein>
    <recommendedName>
        <fullName evidence="3">Multidrug export protein MepA</fullName>
    </recommendedName>
</protein>
<dbReference type="PANTHER" id="PTHR43823:SF3">
    <property type="entry name" value="MULTIDRUG EXPORT PROTEIN MEPA"/>
    <property type="match status" value="1"/>
</dbReference>
<evidence type="ECO:0000313" key="11">
    <source>
        <dbReference type="EMBL" id="PKZ21102.1"/>
    </source>
</evidence>
<dbReference type="PIRSF" id="PIRSF006603">
    <property type="entry name" value="DinF"/>
    <property type="match status" value="1"/>
</dbReference>
<evidence type="ECO:0000256" key="2">
    <source>
        <dbReference type="ARBA" id="ARBA00008417"/>
    </source>
</evidence>
<feature type="transmembrane region" description="Helical" evidence="10">
    <location>
        <begin position="74"/>
        <end position="100"/>
    </location>
</feature>
<comment type="similarity">
    <text evidence="2">Belongs to the multi antimicrobial extrusion (MATE) (TC 2.A.66.1) family. MepA subfamily.</text>
</comment>
<accession>A0A2I1MLY1</accession>
<dbReference type="InterPro" id="IPR048279">
    <property type="entry name" value="MdtK-like"/>
</dbReference>
<dbReference type="InterPro" id="IPR045070">
    <property type="entry name" value="MATE_MepA-like"/>
</dbReference>
<keyword evidence="9" id="KW-0046">Antibiotic resistance</keyword>
<comment type="subcellular location">
    <subcellularLocation>
        <location evidence="1">Cell membrane</location>
        <topology evidence="1">Multi-pass membrane protein</topology>
    </subcellularLocation>
</comment>
<comment type="caution">
    <text evidence="11">The sequence shown here is derived from an EMBL/GenBank/DDBJ whole genome shotgun (WGS) entry which is preliminary data.</text>
</comment>
<feature type="transmembrane region" description="Helical" evidence="10">
    <location>
        <begin position="211"/>
        <end position="231"/>
    </location>
</feature>
<dbReference type="InterPro" id="IPR002528">
    <property type="entry name" value="MATE_fam"/>
</dbReference>
<sequence>MPACQSTLFLCFAKRHKNGVLFVRRKESDDMLKNFVRYVSFATLSMVGYSLFVLADTFFIAQGIGGQGIAALNLVLPVVHVISGLGWMFGVGGATLFSIQKSRGQVRTAQEIFSLTALAAGLLSLLIVAICFFFRGPLLQALGASGELYHWARDYFAVYTLFTPAFILNFVMVSFLRNDGAPRLASIAFLAGGLANIVLDYIFIFPLQWGLAGAALATCFSPILSLVLAANHLRRGDSQLKFRSFHFQWRDLASVVANGLSSFMNEFSSAVVMFAFNQVLLSLAGDLGVTAYAIIANLNIIIIAILTGIGQGFQPLVSQFYGARDDRSVQAVFRMALVTYLVFGAFCLLLGQVGAHPLVAIFNSQADPALTAMATSGLRLYFLSYPLTAINFFVIYYAVAVNAPRSSMLVSLLRGLILIIPYLLVMSRLWDLTGVWLTMTAVEASTAILSITLIIYYYYKLTGQQNIKIFRRLRRRV</sequence>
<keyword evidence="5" id="KW-1003">Cell membrane</keyword>